<comment type="caution">
    <text evidence="1">The sequence shown here is derived from an EMBL/GenBank/DDBJ whole genome shotgun (WGS) entry which is preliminary data.</text>
</comment>
<keyword evidence="2" id="KW-1185">Reference proteome</keyword>
<sequence length="304" mass="33733">MEDPEYATSLGEDMQDYTDDERCAREAEAINLQRGPDHDEVLETMHLFSANVKMCGKRVKVLFDEILQRGTDRQPLVVSAEAYQVGTIELARHAICAASSSIEKACEAMQDLQDVPTEIEEALFEIARNAVSIAKKCVEDAQGVISKAQNAVPQIQSVLLTTLDGLSGSLRVLSGALNGLSCESDQQGDSEARIRGAADKKLKVVFGPHKYNLMHIIGHQRVKPHTNFRPHIPGFDAASKPELRILGVKVDQKLTWQSHIDEIVAKVRKRLGYLSTISKRTTGPTLQTMRLYYLTMIRSVITYA</sequence>
<gene>
    <name evidence="1" type="ORF">BKA55DRAFT_693099</name>
</gene>
<protein>
    <submittedName>
        <fullName evidence="1">Uncharacterized protein</fullName>
    </submittedName>
</protein>
<name>A0A9P9JXQ4_FUSRE</name>
<accession>A0A9P9JXQ4</accession>
<dbReference type="OrthoDB" id="4842715at2759"/>
<proteinExistence type="predicted"/>
<dbReference type="RefSeq" id="XP_046046367.1">
    <property type="nucleotide sequence ID" value="XM_046199865.1"/>
</dbReference>
<evidence type="ECO:0000313" key="1">
    <source>
        <dbReference type="EMBL" id="KAH7240853.1"/>
    </source>
</evidence>
<reference evidence="1" key="1">
    <citation type="journal article" date="2021" name="Nat. Commun.">
        <title>Genetic determinants of endophytism in the Arabidopsis root mycobiome.</title>
        <authorList>
            <person name="Mesny F."/>
            <person name="Miyauchi S."/>
            <person name="Thiergart T."/>
            <person name="Pickel B."/>
            <person name="Atanasova L."/>
            <person name="Karlsson M."/>
            <person name="Huettel B."/>
            <person name="Barry K.W."/>
            <person name="Haridas S."/>
            <person name="Chen C."/>
            <person name="Bauer D."/>
            <person name="Andreopoulos W."/>
            <person name="Pangilinan J."/>
            <person name="LaButti K."/>
            <person name="Riley R."/>
            <person name="Lipzen A."/>
            <person name="Clum A."/>
            <person name="Drula E."/>
            <person name="Henrissat B."/>
            <person name="Kohler A."/>
            <person name="Grigoriev I.V."/>
            <person name="Martin F.M."/>
            <person name="Hacquard S."/>
        </authorList>
    </citation>
    <scope>NUCLEOTIDE SEQUENCE</scope>
    <source>
        <strain evidence="1">MPI-CAGE-AT-0023</strain>
    </source>
</reference>
<dbReference type="AlphaFoldDB" id="A0A9P9JXQ4"/>
<organism evidence="1 2">
    <name type="scientific">Fusarium redolens</name>
    <dbReference type="NCBI Taxonomy" id="48865"/>
    <lineage>
        <taxon>Eukaryota</taxon>
        <taxon>Fungi</taxon>
        <taxon>Dikarya</taxon>
        <taxon>Ascomycota</taxon>
        <taxon>Pezizomycotina</taxon>
        <taxon>Sordariomycetes</taxon>
        <taxon>Hypocreomycetidae</taxon>
        <taxon>Hypocreales</taxon>
        <taxon>Nectriaceae</taxon>
        <taxon>Fusarium</taxon>
        <taxon>Fusarium redolens species complex</taxon>
    </lineage>
</organism>
<dbReference type="EMBL" id="JAGMUX010000013">
    <property type="protein sequence ID" value="KAH7240853.1"/>
    <property type="molecule type" value="Genomic_DNA"/>
</dbReference>
<dbReference type="GeneID" id="70229819"/>
<evidence type="ECO:0000313" key="2">
    <source>
        <dbReference type="Proteomes" id="UP000720189"/>
    </source>
</evidence>
<dbReference type="Proteomes" id="UP000720189">
    <property type="component" value="Unassembled WGS sequence"/>
</dbReference>